<dbReference type="Proteomes" id="UP000679848">
    <property type="component" value="Chromosome"/>
</dbReference>
<evidence type="ECO:0000313" key="1">
    <source>
        <dbReference type="EMBL" id="BCK84982.1"/>
    </source>
</evidence>
<evidence type="ECO:0000313" key="2">
    <source>
        <dbReference type="Proteomes" id="UP000679848"/>
    </source>
</evidence>
<dbReference type="AlphaFoldDB" id="A0A810QFW4"/>
<sequence length="47" mass="5345">MPYGMDGETGTVNVVLLIARTKVINHFAGEYFFLSNFYTCRVAFYGM</sequence>
<accession>A0A810QFW4</accession>
<organism evidence="1 2">
    <name type="scientific">Pusillibacter faecalis</name>
    <dbReference type="NCBI Taxonomy" id="2714358"/>
    <lineage>
        <taxon>Bacteria</taxon>
        <taxon>Bacillati</taxon>
        <taxon>Bacillota</taxon>
        <taxon>Clostridia</taxon>
        <taxon>Eubacteriales</taxon>
        <taxon>Oscillospiraceae</taxon>
        <taxon>Pusillibacter</taxon>
    </lineage>
</organism>
<protein>
    <submittedName>
        <fullName evidence="1">Uncharacterized protein</fullName>
    </submittedName>
</protein>
<dbReference type="EMBL" id="AP023420">
    <property type="protein sequence ID" value="BCK84982.1"/>
    <property type="molecule type" value="Genomic_DNA"/>
</dbReference>
<name>A0A810QFW4_9FIRM</name>
<keyword evidence="2" id="KW-1185">Reference proteome</keyword>
<dbReference type="KEGG" id="pfaa:MM59RIKEN_23010"/>
<proteinExistence type="predicted"/>
<gene>
    <name evidence="1" type="ORF">MM59RIKEN_23010</name>
</gene>
<reference evidence="1" key="1">
    <citation type="submission" date="2020-09" db="EMBL/GenBank/DDBJ databases">
        <title>New species isolated from human feces.</title>
        <authorList>
            <person name="Kitahara M."/>
            <person name="Shigeno Y."/>
            <person name="Shime M."/>
            <person name="Matsumoto Y."/>
            <person name="Nakamura S."/>
            <person name="Motooka D."/>
            <person name="Fukuoka S."/>
            <person name="Nishikawa H."/>
            <person name="Benno Y."/>
        </authorList>
    </citation>
    <scope>NUCLEOTIDE SEQUENCE</scope>
    <source>
        <strain evidence="1">MM59</strain>
    </source>
</reference>